<evidence type="ECO:0000313" key="3">
    <source>
        <dbReference type="Proteomes" id="UP000009227"/>
    </source>
</evidence>
<feature type="transmembrane region" description="Helical" evidence="1">
    <location>
        <begin position="9"/>
        <end position="28"/>
    </location>
</feature>
<gene>
    <name evidence="2" type="ordered locus">Metig_1104</name>
</gene>
<evidence type="ECO:0000256" key="1">
    <source>
        <dbReference type="SAM" id="Phobius"/>
    </source>
</evidence>
<dbReference type="HOGENOM" id="CLU_183480_0_0_2"/>
<keyword evidence="3" id="KW-1185">Reference proteome</keyword>
<dbReference type="AlphaFoldDB" id="F6BDT2"/>
<keyword evidence="1" id="KW-0472">Membrane</keyword>
<dbReference type="KEGG" id="mig:Metig_1104"/>
<dbReference type="EMBL" id="CP002737">
    <property type="protein sequence ID" value="AEF96643.1"/>
    <property type="molecule type" value="Genomic_DNA"/>
</dbReference>
<sequence>MMIDLEGKVGIIHAIGGAIAGYLTNYVYTVGLGSLSGIAAFVFMIVALLITGHITAMIFGRESMNQKQWFGSGVVPFFFVWVVFWVLKFNGVI</sequence>
<dbReference type="Pfam" id="PF19094">
    <property type="entry name" value="EMC6_arch"/>
    <property type="match status" value="1"/>
</dbReference>
<protein>
    <submittedName>
        <fullName evidence="2">Uncharacterized protein</fullName>
    </submittedName>
</protein>
<dbReference type="InterPro" id="IPR043941">
    <property type="entry name" value="EMC6-arch"/>
</dbReference>
<keyword evidence="1" id="KW-0812">Transmembrane</keyword>
<feature type="transmembrane region" description="Helical" evidence="1">
    <location>
        <begin position="69"/>
        <end position="87"/>
    </location>
</feature>
<reference evidence="2 3" key="1">
    <citation type="submission" date="2011-05" db="EMBL/GenBank/DDBJ databases">
        <title>Complete sequence of Methanotorris igneus Kol 5.</title>
        <authorList>
            <consortium name="US DOE Joint Genome Institute"/>
            <person name="Lucas S."/>
            <person name="Han J."/>
            <person name="Lapidus A."/>
            <person name="Cheng J.-F."/>
            <person name="Goodwin L."/>
            <person name="Pitluck S."/>
            <person name="Peters L."/>
            <person name="Mikhailova N."/>
            <person name="Chertkov O."/>
            <person name="Han C."/>
            <person name="Tapia R."/>
            <person name="Land M."/>
            <person name="Hauser L."/>
            <person name="Kyrpides N."/>
            <person name="Ivanova N."/>
            <person name="Pagani I."/>
            <person name="Sieprawska-Lupa M."/>
            <person name="Whitman W."/>
            <person name="Woyke T."/>
        </authorList>
    </citation>
    <scope>NUCLEOTIDE SEQUENCE [LARGE SCALE GENOMIC DNA]</scope>
    <source>
        <strain evidence="3">DSM 5666 / JCM 11834 / Kol 5</strain>
    </source>
</reference>
<dbReference type="Proteomes" id="UP000009227">
    <property type="component" value="Chromosome"/>
</dbReference>
<keyword evidence="1" id="KW-1133">Transmembrane helix</keyword>
<feature type="transmembrane region" description="Helical" evidence="1">
    <location>
        <begin position="34"/>
        <end position="57"/>
    </location>
</feature>
<dbReference type="STRING" id="880724.Metig_1104"/>
<proteinExistence type="predicted"/>
<accession>F6BDT2</accession>
<name>F6BDT2_METIK</name>
<evidence type="ECO:0000313" key="2">
    <source>
        <dbReference type="EMBL" id="AEF96643.1"/>
    </source>
</evidence>
<organism evidence="3">
    <name type="scientific">Methanotorris igneus (strain DSM 5666 / JCM 11834 / Kol 5)</name>
    <dbReference type="NCBI Taxonomy" id="880724"/>
    <lineage>
        <taxon>Archaea</taxon>
        <taxon>Methanobacteriati</taxon>
        <taxon>Methanobacteriota</taxon>
        <taxon>Methanomada group</taxon>
        <taxon>Methanococci</taxon>
        <taxon>Methanococcales</taxon>
        <taxon>Methanocaldococcaceae</taxon>
        <taxon>Methanotorris</taxon>
    </lineage>
</organism>